<evidence type="ECO:0000313" key="3">
    <source>
        <dbReference type="Proteomes" id="UP000186817"/>
    </source>
</evidence>
<dbReference type="OrthoDB" id="430984at2759"/>
<protein>
    <submittedName>
        <fullName evidence="2">Uncharacterized protein</fullName>
    </submittedName>
</protein>
<feature type="transmembrane region" description="Helical" evidence="1">
    <location>
        <begin position="235"/>
        <end position="253"/>
    </location>
</feature>
<comment type="caution">
    <text evidence="2">The sequence shown here is derived from an EMBL/GenBank/DDBJ whole genome shotgun (WGS) entry which is preliminary data.</text>
</comment>
<proteinExistence type="predicted"/>
<dbReference type="EMBL" id="LSRX01000928">
    <property type="protein sequence ID" value="OLP86212.1"/>
    <property type="molecule type" value="Genomic_DNA"/>
</dbReference>
<feature type="transmembrane region" description="Helical" evidence="1">
    <location>
        <begin position="159"/>
        <end position="178"/>
    </location>
</feature>
<accession>A0A1Q9CTF8</accession>
<dbReference type="Proteomes" id="UP000186817">
    <property type="component" value="Unassembled WGS sequence"/>
</dbReference>
<keyword evidence="3" id="KW-1185">Reference proteome</keyword>
<reference evidence="2 3" key="1">
    <citation type="submission" date="2016-02" db="EMBL/GenBank/DDBJ databases">
        <title>Genome analysis of coral dinoflagellate symbionts highlights evolutionary adaptations to a symbiotic lifestyle.</title>
        <authorList>
            <person name="Aranda M."/>
            <person name="Li Y."/>
            <person name="Liew Y.J."/>
            <person name="Baumgarten S."/>
            <person name="Simakov O."/>
            <person name="Wilson M."/>
            <person name="Piel J."/>
            <person name="Ashoor H."/>
            <person name="Bougouffa S."/>
            <person name="Bajic V.B."/>
            <person name="Ryu T."/>
            <person name="Ravasi T."/>
            <person name="Bayer T."/>
            <person name="Micklem G."/>
            <person name="Kim H."/>
            <person name="Bhak J."/>
            <person name="Lajeunesse T.C."/>
            <person name="Voolstra C.R."/>
        </authorList>
    </citation>
    <scope>NUCLEOTIDE SEQUENCE [LARGE SCALE GENOMIC DNA]</scope>
    <source>
        <strain evidence="2 3">CCMP2467</strain>
    </source>
</reference>
<keyword evidence="1" id="KW-0472">Membrane</keyword>
<name>A0A1Q9CTF8_SYMMI</name>
<evidence type="ECO:0000313" key="2">
    <source>
        <dbReference type="EMBL" id="OLP86212.1"/>
    </source>
</evidence>
<sequence>MVPRQATRVALQLQLTPALWLQLTLQHRMNAATLEVPEDRETKRRKIGQELECTSLVSRVCALDGALILSNRQADLMKQINAFLGIRKAELLPQPFQPGVLLCVLCILLWTLCVYKELRSVWLSLEATMQISKARRTTFENGVFHNISYGRYSLLLLTYAARATIASVLLAAGILWLARTTSIQELMLNAVALNAILDVDEFLFSCLTPIKIQHVMQSLEPMHVKYSRKRSQCETLAHFAFVSAAVVLAYFLLVGPLTETMLVVKRELCGGNQSFVVSYNRNTQVTHGFVTAKAAARDDGKLSVSELAVKKHIGISPETTPGEVPDYILFSGSRAAFDTDRQQDMNEQAAAYPFCIETQLLKEGALLNGNAHMQPVAEILLRNAGLALGYEMASSCAQLRSMCNRSDAALLRLVCGETCGCVDPLASPWYKVTAQGCSTACLHEADLLSANVSCEDDETGRHWEEFWRGYEEAVSGHFGDEVTQTSLWYTVNQTIQGMLSQGCAYLHTEPQDFVTGATWCEGMPDLFKPLASICPQTCGCSGFTDVFPSYCGSSCNV</sequence>
<gene>
    <name evidence="2" type="ORF">AK812_SmicGene32699</name>
</gene>
<feature type="transmembrane region" description="Helical" evidence="1">
    <location>
        <begin position="96"/>
        <end position="115"/>
    </location>
</feature>
<evidence type="ECO:0000256" key="1">
    <source>
        <dbReference type="SAM" id="Phobius"/>
    </source>
</evidence>
<keyword evidence="1" id="KW-1133">Transmembrane helix</keyword>
<organism evidence="2 3">
    <name type="scientific">Symbiodinium microadriaticum</name>
    <name type="common">Dinoflagellate</name>
    <name type="synonym">Zooxanthella microadriatica</name>
    <dbReference type="NCBI Taxonomy" id="2951"/>
    <lineage>
        <taxon>Eukaryota</taxon>
        <taxon>Sar</taxon>
        <taxon>Alveolata</taxon>
        <taxon>Dinophyceae</taxon>
        <taxon>Suessiales</taxon>
        <taxon>Symbiodiniaceae</taxon>
        <taxon>Symbiodinium</taxon>
    </lineage>
</organism>
<keyword evidence="1" id="KW-0812">Transmembrane</keyword>
<dbReference type="AlphaFoldDB" id="A0A1Q9CTF8"/>